<gene>
    <name evidence="4" type="ORF">RISK_004294</name>
</gene>
<sequence length="405" mass="45539">MKPAIILSIPFLLALATTTLNASSIPSNMPETRAIDSDLARIERECQTLQNRLTQLRHQVKTARDGVNHAVDATKAIKATDERLIKLIDNLKPYTSVPKVRTIARTLRKNLQRVQEQIHALRKKTDRMEKEVLRPAKENLRELEQSILGGEAKLASYRKTISVWRRDLQTNAARANSIPGGAVAFDATSRLARPTVRSISNTLTETRQSVDRVGNHLTKWNDPVRAFMTMDQSLSKFEKKLAPAEKTAAKLQRTLGKKLSIKIPFSKKTVSFSIREILEKPGKVLGVVLKPLEKLADKVLQPVLKELKLEIKAPSGTANLSSELNQLPSIEASLRREANHLQQQVTMRLQQAFQNWNRVQPGLPRHLTSKTQPPKRPVVQERPAQNPPGSRPGLVRELPAMFLQF</sequence>
<feature type="coiled-coil region" evidence="1">
    <location>
        <begin position="32"/>
        <end position="66"/>
    </location>
</feature>
<keyword evidence="3" id="KW-0732">Signal</keyword>
<dbReference type="STRING" id="595434.RISK_004294"/>
<feature type="region of interest" description="Disordered" evidence="2">
    <location>
        <begin position="361"/>
        <end position="394"/>
    </location>
</feature>
<keyword evidence="5" id="KW-1185">Reference proteome</keyword>
<dbReference type="PATRIC" id="fig|595434.4.peg.4072"/>
<evidence type="ECO:0000256" key="1">
    <source>
        <dbReference type="SAM" id="Coils"/>
    </source>
</evidence>
<keyword evidence="1" id="KW-0175">Coiled coil</keyword>
<dbReference type="OrthoDB" id="248844at2"/>
<feature type="coiled-coil region" evidence="1">
    <location>
        <begin position="104"/>
        <end position="131"/>
    </location>
</feature>
<evidence type="ECO:0000313" key="4">
    <source>
        <dbReference type="EMBL" id="KLU03887.1"/>
    </source>
</evidence>
<evidence type="ECO:0000256" key="3">
    <source>
        <dbReference type="SAM" id="SignalP"/>
    </source>
</evidence>
<dbReference type="Gene3D" id="1.10.287.1490">
    <property type="match status" value="1"/>
</dbReference>
<dbReference type="AlphaFoldDB" id="A0A0J1BB89"/>
<name>A0A0J1BB89_RHOIS</name>
<feature type="chain" id="PRO_5005247992" evidence="3">
    <location>
        <begin position="23"/>
        <end position="405"/>
    </location>
</feature>
<reference evidence="4" key="1">
    <citation type="submission" date="2015-05" db="EMBL/GenBank/DDBJ databases">
        <title>Permanent draft genome of Rhodopirellula islandicus K833.</title>
        <authorList>
            <person name="Kizina J."/>
            <person name="Richter M."/>
            <person name="Glockner F.O."/>
            <person name="Harder J."/>
        </authorList>
    </citation>
    <scope>NUCLEOTIDE SEQUENCE [LARGE SCALE GENOMIC DNA]</scope>
    <source>
        <strain evidence="4">K833</strain>
    </source>
</reference>
<evidence type="ECO:0000313" key="5">
    <source>
        <dbReference type="Proteomes" id="UP000036367"/>
    </source>
</evidence>
<comment type="caution">
    <text evidence="4">The sequence shown here is derived from an EMBL/GenBank/DDBJ whole genome shotgun (WGS) entry which is preliminary data.</text>
</comment>
<accession>A0A0J1BB89</accession>
<keyword evidence="4" id="KW-0472">Membrane</keyword>
<dbReference type="EMBL" id="LECT01000031">
    <property type="protein sequence ID" value="KLU03887.1"/>
    <property type="molecule type" value="Genomic_DNA"/>
</dbReference>
<dbReference type="RefSeq" id="WP_047815547.1">
    <property type="nucleotide sequence ID" value="NZ_LECT01000031.1"/>
</dbReference>
<proteinExistence type="predicted"/>
<organism evidence="4 5">
    <name type="scientific">Rhodopirellula islandica</name>
    <dbReference type="NCBI Taxonomy" id="595434"/>
    <lineage>
        <taxon>Bacteria</taxon>
        <taxon>Pseudomonadati</taxon>
        <taxon>Planctomycetota</taxon>
        <taxon>Planctomycetia</taxon>
        <taxon>Pirellulales</taxon>
        <taxon>Pirellulaceae</taxon>
        <taxon>Rhodopirellula</taxon>
    </lineage>
</organism>
<dbReference type="Proteomes" id="UP000036367">
    <property type="component" value="Unassembled WGS sequence"/>
</dbReference>
<feature type="signal peptide" evidence="3">
    <location>
        <begin position="1"/>
        <end position="22"/>
    </location>
</feature>
<evidence type="ECO:0000256" key="2">
    <source>
        <dbReference type="SAM" id="MobiDB-lite"/>
    </source>
</evidence>
<protein>
    <submittedName>
        <fullName evidence="4">Signal peptide and transmembrane protein</fullName>
    </submittedName>
</protein>
<keyword evidence="4" id="KW-0812">Transmembrane</keyword>